<dbReference type="Pfam" id="PF01545">
    <property type="entry name" value="Cation_efflux"/>
    <property type="match status" value="1"/>
</dbReference>
<sequence>MLNHHEHGRKLYGKHNMKQSEHPEFQTTFSRFSLVVFLNLSITLAEIVGGLASRSLLLISDAFHNLTDALAVLLSYIALKVSVLSPTYRSTFGYKRTNVVVAFVNSSALLVVVALIIRESIERFFNPRLVDTRLVLIIGAIGLVGNLLSLILLHKESHENMNVKSAFLHMLSDTISSVSVVSGALFMNRFNIYWLDPLLTLFVAIFVIRESVGLVLKSLNILTQSVPKGLDVRKLAHSLLTHPMVENVHHVHVWALDDRDIHFEAHVNLKTDMAVSETMEVRRELEKILEKQGITHVTLQFEHNGCPGCGLISQDEHDLENNH</sequence>
<evidence type="ECO:0000256" key="2">
    <source>
        <dbReference type="ARBA" id="ARBA00008873"/>
    </source>
</evidence>
<dbReference type="Pfam" id="PF16916">
    <property type="entry name" value="ZT_dimer"/>
    <property type="match status" value="1"/>
</dbReference>
<dbReference type="InterPro" id="IPR027469">
    <property type="entry name" value="Cation_efflux_TMD_sf"/>
</dbReference>
<evidence type="ECO:0000259" key="9">
    <source>
        <dbReference type="Pfam" id="PF01545"/>
    </source>
</evidence>
<dbReference type="SUPFAM" id="SSF160240">
    <property type="entry name" value="Cation efflux protein cytoplasmic domain-like"/>
    <property type="match status" value="1"/>
</dbReference>
<feature type="transmembrane region" description="Helical" evidence="8">
    <location>
        <begin position="34"/>
        <end position="57"/>
    </location>
</feature>
<accession>A0A7C4W412</accession>
<organism evidence="11">
    <name type="scientific">Fervidobacterium thailandense</name>
    <dbReference type="NCBI Taxonomy" id="1008305"/>
    <lineage>
        <taxon>Bacteria</taxon>
        <taxon>Thermotogati</taxon>
        <taxon>Thermotogota</taxon>
        <taxon>Thermotogae</taxon>
        <taxon>Thermotogales</taxon>
        <taxon>Fervidobacteriaceae</taxon>
        <taxon>Fervidobacterium</taxon>
    </lineage>
</organism>
<feature type="domain" description="Cation efflux protein cytoplasmic" evidence="10">
    <location>
        <begin position="227"/>
        <end position="303"/>
    </location>
</feature>
<evidence type="ECO:0000256" key="8">
    <source>
        <dbReference type="SAM" id="Phobius"/>
    </source>
</evidence>
<comment type="similarity">
    <text evidence="2">Belongs to the cation diffusion facilitator (CDF) transporter (TC 2.A.4) family. SLC30A subfamily.</text>
</comment>
<dbReference type="InterPro" id="IPR058533">
    <property type="entry name" value="Cation_efflux_TM"/>
</dbReference>
<proteinExistence type="inferred from homology"/>
<keyword evidence="7 8" id="KW-0472">Membrane</keyword>
<keyword evidence="3" id="KW-0813">Transport</keyword>
<dbReference type="InterPro" id="IPR050681">
    <property type="entry name" value="CDF/SLC30A"/>
</dbReference>
<comment type="subcellular location">
    <subcellularLocation>
        <location evidence="1">Membrane</location>
        <topology evidence="1">Multi-pass membrane protein</topology>
    </subcellularLocation>
</comment>
<evidence type="ECO:0000256" key="5">
    <source>
        <dbReference type="ARBA" id="ARBA00022989"/>
    </source>
</evidence>
<protein>
    <submittedName>
        <fullName evidence="11">Cation transporter</fullName>
    </submittedName>
</protein>
<dbReference type="Gene3D" id="3.30.70.1350">
    <property type="entry name" value="Cation efflux protein, cytoplasmic domain"/>
    <property type="match status" value="1"/>
</dbReference>
<dbReference type="PANTHER" id="PTHR11562">
    <property type="entry name" value="CATION EFFLUX PROTEIN/ ZINC TRANSPORTER"/>
    <property type="match status" value="1"/>
</dbReference>
<dbReference type="InterPro" id="IPR036837">
    <property type="entry name" value="Cation_efflux_CTD_sf"/>
</dbReference>
<dbReference type="Gene3D" id="1.20.1510.10">
    <property type="entry name" value="Cation efflux protein transmembrane domain"/>
    <property type="match status" value="1"/>
</dbReference>
<dbReference type="SUPFAM" id="SSF161111">
    <property type="entry name" value="Cation efflux protein transmembrane domain-like"/>
    <property type="match status" value="1"/>
</dbReference>
<gene>
    <name evidence="11" type="ORF">ENT77_08025</name>
</gene>
<evidence type="ECO:0000256" key="6">
    <source>
        <dbReference type="ARBA" id="ARBA00023065"/>
    </source>
</evidence>
<reference evidence="11" key="1">
    <citation type="journal article" date="2020" name="mSystems">
        <title>Genome- and Community-Level Interaction Insights into Carbon Utilization and Element Cycling Functions of Hydrothermarchaeota in Hydrothermal Sediment.</title>
        <authorList>
            <person name="Zhou Z."/>
            <person name="Liu Y."/>
            <person name="Xu W."/>
            <person name="Pan J."/>
            <person name="Luo Z.H."/>
            <person name="Li M."/>
        </authorList>
    </citation>
    <scope>NUCLEOTIDE SEQUENCE [LARGE SCALE GENOMIC DNA]</scope>
    <source>
        <strain evidence="11">SpSt-609</strain>
    </source>
</reference>
<feature type="domain" description="Cation efflux protein transmembrane" evidence="9">
    <location>
        <begin position="35"/>
        <end position="222"/>
    </location>
</feature>
<feature type="transmembrane region" description="Helical" evidence="8">
    <location>
        <begin position="100"/>
        <end position="121"/>
    </location>
</feature>
<comment type="caution">
    <text evidence="11">The sequence shown here is derived from an EMBL/GenBank/DDBJ whole genome shotgun (WGS) entry which is preliminary data.</text>
</comment>
<dbReference type="AlphaFoldDB" id="A0A7C4W412"/>
<feature type="transmembrane region" description="Helical" evidence="8">
    <location>
        <begin position="192"/>
        <end position="208"/>
    </location>
</feature>
<dbReference type="GO" id="GO:0005385">
    <property type="term" value="F:zinc ion transmembrane transporter activity"/>
    <property type="evidence" value="ECO:0007669"/>
    <property type="project" value="TreeGrafter"/>
</dbReference>
<keyword evidence="5 8" id="KW-1133">Transmembrane helix</keyword>
<feature type="transmembrane region" description="Helical" evidence="8">
    <location>
        <begin position="133"/>
        <end position="154"/>
    </location>
</feature>
<keyword evidence="4 8" id="KW-0812">Transmembrane</keyword>
<dbReference type="NCBIfam" id="TIGR01297">
    <property type="entry name" value="CDF"/>
    <property type="match status" value="1"/>
</dbReference>
<evidence type="ECO:0000256" key="3">
    <source>
        <dbReference type="ARBA" id="ARBA00022448"/>
    </source>
</evidence>
<feature type="transmembrane region" description="Helical" evidence="8">
    <location>
        <begin position="69"/>
        <end position="88"/>
    </location>
</feature>
<name>A0A7C4W412_9BACT</name>
<dbReference type="PANTHER" id="PTHR11562:SF17">
    <property type="entry name" value="RE54080P-RELATED"/>
    <property type="match status" value="1"/>
</dbReference>
<dbReference type="InterPro" id="IPR027470">
    <property type="entry name" value="Cation_efflux_CTD"/>
</dbReference>
<dbReference type="EMBL" id="DSZY01000036">
    <property type="protein sequence ID" value="HGU41129.1"/>
    <property type="molecule type" value="Genomic_DNA"/>
</dbReference>
<evidence type="ECO:0000259" key="10">
    <source>
        <dbReference type="Pfam" id="PF16916"/>
    </source>
</evidence>
<evidence type="ECO:0000256" key="1">
    <source>
        <dbReference type="ARBA" id="ARBA00004141"/>
    </source>
</evidence>
<dbReference type="InterPro" id="IPR002524">
    <property type="entry name" value="Cation_efflux"/>
</dbReference>
<evidence type="ECO:0000256" key="4">
    <source>
        <dbReference type="ARBA" id="ARBA00022692"/>
    </source>
</evidence>
<evidence type="ECO:0000313" key="11">
    <source>
        <dbReference type="EMBL" id="HGU41129.1"/>
    </source>
</evidence>
<evidence type="ECO:0000256" key="7">
    <source>
        <dbReference type="ARBA" id="ARBA00023136"/>
    </source>
</evidence>
<dbReference type="GO" id="GO:0005886">
    <property type="term" value="C:plasma membrane"/>
    <property type="evidence" value="ECO:0007669"/>
    <property type="project" value="TreeGrafter"/>
</dbReference>
<keyword evidence="6" id="KW-0406">Ion transport</keyword>